<dbReference type="Proteomes" id="UP000660265">
    <property type="component" value="Unassembled WGS sequence"/>
</dbReference>
<name>A0ABQ2EFC0_9ACTN</name>
<dbReference type="PRINTS" id="PR00420">
    <property type="entry name" value="RNGMNOXGNASE"/>
</dbReference>
<dbReference type="Pfam" id="PF17885">
    <property type="entry name" value="Smoa_sbd"/>
    <property type="match status" value="1"/>
</dbReference>
<evidence type="ECO:0000313" key="3">
    <source>
        <dbReference type="Proteomes" id="UP000660265"/>
    </source>
</evidence>
<proteinExistence type="predicted"/>
<keyword evidence="3" id="KW-1185">Reference proteome</keyword>
<dbReference type="InterPro" id="IPR041654">
    <property type="entry name" value="StyA_sbd"/>
</dbReference>
<dbReference type="Gene3D" id="3.30.9.40">
    <property type="match status" value="1"/>
</dbReference>
<comment type="caution">
    <text evidence="2">The sequence shown here is derived from an EMBL/GenBank/DDBJ whole genome shotgun (WGS) entry which is preliminary data.</text>
</comment>
<feature type="domain" description="Styrene monooxygenase StyA putative substrate binding" evidence="1">
    <location>
        <begin position="159"/>
        <end position="270"/>
    </location>
</feature>
<dbReference type="RefSeq" id="WP_189109630.1">
    <property type="nucleotide sequence ID" value="NZ_BMMV01000017.1"/>
</dbReference>
<reference evidence="3" key="1">
    <citation type="journal article" date="2019" name="Int. J. Syst. Evol. Microbiol.">
        <title>The Global Catalogue of Microorganisms (GCM) 10K type strain sequencing project: providing services to taxonomists for standard genome sequencing and annotation.</title>
        <authorList>
            <consortium name="The Broad Institute Genomics Platform"/>
            <consortium name="The Broad Institute Genome Sequencing Center for Infectious Disease"/>
            <person name="Wu L."/>
            <person name="Ma J."/>
        </authorList>
    </citation>
    <scope>NUCLEOTIDE SEQUENCE [LARGE SCALE GENOMIC DNA]</scope>
    <source>
        <strain evidence="3">CGMCC 4.7275</strain>
    </source>
</reference>
<accession>A0ABQ2EFC0</accession>
<dbReference type="InterPro" id="IPR036188">
    <property type="entry name" value="FAD/NAD-bd_sf"/>
</dbReference>
<evidence type="ECO:0000313" key="2">
    <source>
        <dbReference type="EMBL" id="GGK10353.1"/>
    </source>
</evidence>
<dbReference type="EMBL" id="BMMV01000017">
    <property type="protein sequence ID" value="GGK10353.1"/>
    <property type="molecule type" value="Genomic_DNA"/>
</dbReference>
<protein>
    <submittedName>
        <fullName evidence="2">Alanine-phosphoribitol ligase</fullName>
    </submittedName>
</protein>
<gene>
    <name evidence="2" type="ORF">GCM10011583_48100</name>
</gene>
<organism evidence="2 3">
    <name type="scientific">Streptomyces camponoticapitis</name>
    <dbReference type="NCBI Taxonomy" id="1616125"/>
    <lineage>
        <taxon>Bacteria</taxon>
        <taxon>Bacillati</taxon>
        <taxon>Actinomycetota</taxon>
        <taxon>Actinomycetes</taxon>
        <taxon>Kitasatosporales</taxon>
        <taxon>Streptomycetaceae</taxon>
        <taxon>Streptomyces</taxon>
    </lineage>
</organism>
<evidence type="ECO:0000259" key="1">
    <source>
        <dbReference type="Pfam" id="PF17885"/>
    </source>
</evidence>
<sequence>MGTRKILVVGAGQSGLQLAHGLRRHDYDVTVMTSRTPDEIREGRVRSTQAMFAPALRHERDLGLNFWDDEAPVIDGFHFALPTLTGGPGNRGMDFHGRMESPFQSVDQRLKMCVWLQEFARKATRETGEDRVIVGSAMGSDLEYMTRNEMYDLIVIAAGRGGLSRMFMPEPALSPYKEPQRNLSVTYVRGLRPDPDLGDANMVNFTLIPGLGELFIVPALTTTGPCHILFFEAVPGGELDRFTRRTHTGAEHLKITLELMQKHTPREYERARDVELTDWGAFLTGAVTPGVRNPVGRPGRNGGPVLGMADAVLTNDPITGQGANNAAHCAAVYLQAILEHEGKPFDEEWMRRTWDTFWNTTGKAVTTWTNTMLQPPPHVSRMFPAADRHQEVADRLANGFADPNDLSAWFLDPDKGSAYLSEGGFW</sequence>
<keyword evidence="2" id="KW-0436">Ligase</keyword>
<dbReference type="Gene3D" id="3.50.50.60">
    <property type="entry name" value="FAD/NAD(P)-binding domain"/>
    <property type="match status" value="2"/>
</dbReference>
<dbReference type="SUPFAM" id="SSF51905">
    <property type="entry name" value="FAD/NAD(P)-binding domain"/>
    <property type="match status" value="1"/>
</dbReference>
<dbReference type="GO" id="GO:0016874">
    <property type="term" value="F:ligase activity"/>
    <property type="evidence" value="ECO:0007669"/>
    <property type="project" value="UniProtKB-KW"/>
</dbReference>